<accession>A0ABT4RCJ3</accession>
<organism evidence="1 2">
    <name type="scientific">Solirubrobacter deserti</name>
    <dbReference type="NCBI Taxonomy" id="2282478"/>
    <lineage>
        <taxon>Bacteria</taxon>
        <taxon>Bacillati</taxon>
        <taxon>Actinomycetota</taxon>
        <taxon>Thermoleophilia</taxon>
        <taxon>Solirubrobacterales</taxon>
        <taxon>Solirubrobacteraceae</taxon>
        <taxon>Solirubrobacter</taxon>
    </lineage>
</organism>
<proteinExistence type="predicted"/>
<name>A0ABT4RCJ3_9ACTN</name>
<reference evidence="1" key="1">
    <citation type="submission" date="2022-10" db="EMBL/GenBank/DDBJ databases">
        <title>The WGS of Solirubrobacter sp. CPCC 204708.</title>
        <authorList>
            <person name="Jiang Z."/>
        </authorList>
    </citation>
    <scope>NUCLEOTIDE SEQUENCE</scope>
    <source>
        <strain evidence="1">CPCC 204708</strain>
    </source>
</reference>
<evidence type="ECO:0000313" key="1">
    <source>
        <dbReference type="EMBL" id="MDA0136257.1"/>
    </source>
</evidence>
<dbReference type="Proteomes" id="UP001147700">
    <property type="component" value="Unassembled WGS sequence"/>
</dbReference>
<dbReference type="Gene3D" id="3.40.190.10">
    <property type="entry name" value="Periplasmic binding protein-like II"/>
    <property type="match status" value="1"/>
</dbReference>
<protein>
    <submittedName>
        <fullName evidence="1">Transporter substrate-binding domain-containing protein</fullName>
    </submittedName>
</protein>
<gene>
    <name evidence="1" type="ORF">OJ962_02010</name>
</gene>
<sequence>MRLIAVLLAVVVAGCQYPRDPEGTLERVRGGTLRVGVAPVEPWEAVERQLISEFARTLDARIEWVEGSESELMEALAGRQLDVVIAGLDRASPWMNEAALTRPYVTVQSVIGAPDRATAERLSDELGGERIAAEANSPEAAKLETDTDAVVVPVDQLEPGVAAAVEDYLLDDLGLVRTDAELDEHEHAMAVSMGENAMLVTLERFLLDREAYARELLEREGKP</sequence>
<dbReference type="RefSeq" id="WP_202953188.1">
    <property type="nucleotide sequence ID" value="NZ_JAPCID010000002.1"/>
</dbReference>
<evidence type="ECO:0000313" key="2">
    <source>
        <dbReference type="Proteomes" id="UP001147700"/>
    </source>
</evidence>
<dbReference type="PROSITE" id="PS51257">
    <property type="entry name" value="PROKAR_LIPOPROTEIN"/>
    <property type="match status" value="1"/>
</dbReference>
<comment type="caution">
    <text evidence="1">The sequence shown here is derived from an EMBL/GenBank/DDBJ whole genome shotgun (WGS) entry which is preliminary data.</text>
</comment>
<dbReference type="SUPFAM" id="SSF53850">
    <property type="entry name" value="Periplasmic binding protein-like II"/>
    <property type="match status" value="1"/>
</dbReference>
<keyword evidence="2" id="KW-1185">Reference proteome</keyword>
<dbReference type="EMBL" id="JAPCID010000002">
    <property type="protein sequence ID" value="MDA0136257.1"/>
    <property type="molecule type" value="Genomic_DNA"/>
</dbReference>